<keyword evidence="7" id="KW-0539">Nucleus</keyword>
<dbReference type="InterPro" id="IPR036236">
    <property type="entry name" value="Znf_C2H2_sf"/>
</dbReference>
<evidence type="ECO:0000256" key="4">
    <source>
        <dbReference type="ARBA" id="ARBA00022833"/>
    </source>
</evidence>
<dbReference type="STRING" id="1088818.A0A2I0ALP4"/>
<keyword evidence="3 8" id="KW-0863">Zinc-finger</keyword>
<evidence type="ECO:0000313" key="11">
    <source>
        <dbReference type="EMBL" id="PKA56482.1"/>
    </source>
</evidence>
<dbReference type="OrthoDB" id="780709at2759"/>
<keyword evidence="5" id="KW-0805">Transcription regulation</keyword>
<dbReference type="PANTHER" id="PTHR45801:SF117">
    <property type="entry name" value="OS07G0417400 PROTEIN"/>
    <property type="match status" value="1"/>
</dbReference>
<keyword evidence="2" id="KW-0479">Metal-binding</keyword>
<keyword evidence="12" id="KW-1185">Reference proteome</keyword>
<dbReference type="EMBL" id="KZ451971">
    <property type="protein sequence ID" value="PKA56482.1"/>
    <property type="molecule type" value="Genomic_DNA"/>
</dbReference>
<proteinExistence type="predicted"/>
<evidence type="ECO:0000256" key="2">
    <source>
        <dbReference type="ARBA" id="ARBA00022723"/>
    </source>
</evidence>
<dbReference type="Proteomes" id="UP000236161">
    <property type="component" value="Unassembled WGS sequence"/>
</dbReference>
<evidence type="ECO:0000256" key="6">
    <source>
        <dbReference type="ARBA" id="ARBA00023163"/>
    </source>
</evidence>
<accession>A0A2I0ALP4</accession>
<keyword evidence="6" id="KW-0804">Transcription</keyword>
<protein>
    <submittedName>
        <fullName evidence="11">Transcriptional regulator TAC1</fullName>
    </submittedName>
</protein>
<dbReference type="InterPro" id="IPR013087">
    <property type="entry name" value="Znf_C2H2_type"/>
</dbReference>
<feature type="region of interest" description="Disordered" evidence="9">
    <location>
        <begin position="134"/>
        <end position="160"/>
    </location>
</feature>
<evidence type="ECO:0000256" key="5">
    <source>
        <dbReference type="ARBA" id="ARBA00023015"/>
    </source>
</evidence>
<dbReference type="InterPro" id="IPR052426">
    <property type="entry name" value="Plant_dev_regulator"/>
</dbReference>
<evidence type="ECO:0000256" key="8">
    <source>
        <dbReference type="PROSITE-ProRule" id="PRU00042"/>
    </source>
</evidence>
<dbReference type="AlphaFoldDB" id="A0A2I0ALP4"/>
<name>A0A2I0ALP4_9ASPA</name>
<keyword evidence="4" id="KW-0862">Zinc</keyword>
<feature type="region of interest" description="Disordered" evidence="9">
    <location>
        <begin position="1"/>
        <end position="23"/>
    </location>
</feature>
<comment type="subcellular location">
    <subcellularLocation>
        <location evidence="1">Nucleus</location>
    </subcellularLocation>
</comment>
<evidence type="ECO:0000256" key="1">
    <source>
        <dbReference type="ARBA" id="ARBA00004123"/>
    </source>
</evidence>
<evidence type="ECO:0000256" key="7">
    <source>
        <dbReference type="ARBA" id="ARBA00023242"/>
    </source>
</evidence>
<dbReference type="PANTHER" id="PTHR45801">
    <property type="entry name" value="OS07G0101800 PROTEIN"/>
    <property type="match status" value="1"/>
</dbReference>
<dbReference type="GO" id="GO:0008270">
    <property type="term" value="F:zinc ion binding"/>
    <property type="evidence" value="ECO:0007669"/>
    <property type="project" value="UniProtKB-KW"/>
</dbReference>
<dbReference type="SUPFAM" id="SSF57667">
    <property type="entry name" value="beta-beta-alpha zinc fingers"/>
    <property type="match status" value="1"/>
</dbReference>
<evidence type="ECO:0000259" key="10">
    <source>
        <dbReference type="PROSITE" id="PS50157"/>
    </source>
</evidence>
<reference evidence="11 12" key="1">
    <citation type="journal article" date="2017" name="Nature">
        <title>The Apostasia genome and the evolution of orchids.</title>
        <authorList>
            <person name="Zhang G.Q."/>
            <person name="Liu K.W."/>
            <person name="Li Z."/>
            <person name="Lohaus R."/>
            <person name="Hsiao Y.Y."/>
            <person name="Niu S.C."/>
            <person name="Wang J.Y."/>
            <person name="Lin Y.C."/>
            <person name="Xu Q."/>
            <person name="Chen L.J."/>
            <person name="Yoshida K."/>
            <person name="Fujiwara S."/>
            <person name="Wang Z.W."/>
            <person name="Zhang Y.Q."/>
            <person name="Mitsuda N."/>
            <person name="Wang M."/>
            <person name="Liu G.H."/>
            <person name="Pecoraro L."/>
            <person name="Huang H.X."/>
            <person name="Xiao X.J."/>
            <person name="Lin M."/>
            <person name="Wu X.Y."/>
            <person name="Wu W.L."/>
            <person name="Chen Y.Y."/>
            <person name="Chang S.B."/>
            <person name="Sakamoto S."/>
            <person name="Ohme-Takagi M."/>
            <person name="Yagi M."/>
            <person name="Zeng S.J."/>
            <person name="Shen C.Y."/>
            <person name="Yeh C.M."/>
            <person name="Luo Y.B."/>
            <person name="Tsai W.C."/>
            <person name="Van de Peer Y."/>
            <person name="Liu Z.J."/>
        </authorList>
    </citation>
    <scope>NUCLEOTIDE SEQUENCE [LARGE SCALE GENOMIC DNA]</scope>
    <source>
        <strain evidence="12">cv. Shenzhen</strain>
        <tissue evidence="11">Stem</tissue>
    </source>
</reference>
<feature type="compositionally biased region" description="Basic and acidic residues" evidence="9">
    <location>
        <begin position="145"/>
        <end position="154"/>
    </location>
</feature>
<dbReference type="GO" id="GO:0005634">
    <property type="term" value="C:nucleus"/>
    <property type="evidence" value="ECO:0007669"/>
    <property type="project" value="UniProtKB-SubCell"/>
</dbReference>
<feature type="domain" description="C2H2-type" evidence="10">
    <location>
        <begin position="26"/>
        <end position="53"/>
    </location>
</feature>
<evidence type="ECO:0000256" key="9">
    <source>
        <dbReference type="SAM" id="MobiDB-lite"/>
    </source>
</evidence>
<dbReference type="PROSITE" id="PS00028">
    <property type="entry name" value="ZINC_FINGER_C2H2_1"/>
    <property type="match status" value="1"/>
</dbReference>
<dbReference type="Pfam" id="PF13912">
    <property type="entry name" value="zf-C2H2_6"/>
    <property type="match status" value="1"/>
</dbReference>
<dbReference type="PROSITE" id="PS50157">
    <property type="entry name" value="ZINC_FINGER_C2H2_2"/>
    <property type="match status" value="1"/>
</dbReference>
<dbReference type="Gene3D" id="3.30.160.60">
    <property type="entry name" value="Classic Zinc Finger"/>
    <property type="match status" value="1"/>
</dbReference>
<sequence length="160" mass="17529">MESHHPISPDQPSGDDETPSSGGRSYPCIFCKRGFSTAQALGGHMNIHRKDRAKLRQPHRAAPAASYHEELSFSGHGFWSSCGHRPLHSSVSESLKRRHSTCVADEASTIASGLGRLPELRIAGEELQLGLKLKSYEGEEEEDRGLDLELRLGHESSSSK</sequence>
<organism evidence="11 12">
    <name type="scientific">Apostasia shenzhenica</name>
    <dbReference type="NCBI Taxonomy" id="1088818"/>
    <lineage>
        <taxon>Eukaryota</taxon>
        <taxon>Viridiplantae</taxon>
        <taxon>Streptophyta</taxon>
        <taxon>Embryophyta</taxon>
        <taxon>Tracheophyta</taxon>
        <taxon>Spermatophyta</taxon>
        <taxon>Magnoliopsida</taxon>
        <taxon>Liliopsida</taxon>
        <taxon>Asparagales</taxon>
        <taxon>Orchidaceae</taxon>
        <taxon>Apostasioideae</taxon>
        <taxon>Apostasia</taxon>
    </lineage>
</organism>
<evidence type="ECO:0000256" key="3">
    <source>
        <dbReference type="ARBA" id="ARBA00022771"/>
    </source>
</evidence>
<gene>
    <name evidence="11" type="primary">TAC1</name>
    <name evidence="11" type="ORF">AXF42_Ash015255</name>
</gene>
<evidence type="ECO:0000313" key="12">
    <source>
        <dbReference type="Proteomes" id="UP000236161"/>
    </source>
</evidence>